<evidence type="ECO:0000256" key="2">
    <source>
        <dbReference type="SAM" id="MobiDB-lite"/>
    </source>
</evidence>
<evidence type="ECO:0000313" key="4">
    <source>
        <dbReference type="EMBL" id="CAB3676050.1"/>
    </source>
</evidence>
<keyword evidence="1" id="KW-0378">Hydrolase</keyword>
<proteinExistence type="predicted"/>
<dbReference type="Proteomes" id="UP000494214">
    <property type="component" value="Unassembled WGS sequence"/>
</dbReference>
<dbReference type="EMBL" id="CADIJM010000002">
    <property type="protein sequence ID" value="CAB3676050.1"/>
    <property type="molecule type" value="Genomic_DNA"/>
</dbReference>
<feature type="region of interest" description="Disordered" evidence="2">
    <location>
        <begin position="529"/>
        <end position="548"/>
    </location>
</feature>
<feature type="domain" description="Sialate O-acetylesterase" evidence="3">
    <location>
        <begin position="264"/>
        <end position="435"/>
    </location>
</feature>
<dbReference type="Gene3D" id="3.40.50.1110">
    <property type="entry name" value="SGNH hydrolase"/>
    <property type="match status" value="1"/>
</dbReference>
<gene>
    <name evidence="4" type="ORF">LMG26690_01331</name>
</gene>
<evidence type="ECO:0000256" key="1">
    <source>
        <dbReference type="ARBA" id="ARBA00022801"/>
    </source>
</evidence>
<protein>
    <recommendedName>
        <fullName evidence="3">Sialate O-acetylesterase domain-containing protein</fullName>
    </recommendedName>
</protein>
<dbReference type="AlphaFoldDB" id="A0A6S6ZI24"/>
<dbReference type="GO" id="GO:0016788">
    <property type="term" value="F:hydrolase activity, acting on ester bonds"/>
    <property type="evidence" value="ECO:0007669"/>
    <property type="project" value="UniProtKB-ARBA"/>
</dbReference>
<dbReference type="InterPro" id="IPR005181">
    <property type="entry name" value="SASA"/>
</dbReference>
<sequence>MGYITPQELKVASLDAGTLRKFATGSAGQPNINRVGVDVKNLATIRVEALDAASAAANLRTYLTKAVMDADTSQPVPTTGRVVKDPTVLNNGDYVWTGSSWEWSEVQPATSAAVQAVRSDLVQTETQVMARSTPFRVLISSWDEQAQDIVVDPDRRIVGGGDVLESHERRISAVEQVGGFSEIDGLVIQGQSNARGARGLPLDPTTTDALYPNAVLMPAGPGMNVVCGTAGGEDYGPLDPAAFEGFQSLVSMDLGSGAGTTHVEGMAFAIALRQAEEGSVRRTLSWSTAKGGASLGNRSPGTIPYENTLTALDRSVAIAEALGASYSVKAIATVEGEADAGNTAYAENLIDVYAGSLTTAILARTGQKHLPPILMAQPSSFFASVDGAMGIYNVCKQHPRFHLVCAGYHLPYSDDLLHYSSRGNVKLGEYFAKALNYVRLVGSWRPLMPKMIRWDGEKGIDVWFHVPQPPIVHDLSMPDHGDWGFDVRSAGANVGIASIEIVGPDSIHIETAAPLTTNRFLRYAMRGYQSSPRQPGDGPIGSLRDSDSTPSFTDGAPLYNWCVHFSEQF</sequence>
<evidence type="ECO:0000313" key="5">
    <source>
        <dbReference type="Proteomes" id="UP000494214"/>
    </source>
</evidence>
<dbReference type="Pfam" id="PF03629">
    <property type="entry name" value="SASA"/>
    <property type="match status" value="1"/>
</dbReference>
<accession>A0A6S6ZI24</accession>
<dbReference type="InterPro" id="IPR036514">
    <property type="entry name" value="SGNH_hydro_sf"/>
</dbReference>
<dbReference type="SUPFAM" id="SSF52266">
    <property type="entry name" value="SGNH hydrolase"/>
    <property type="match status" value="1"/>
</dbReference>
<organism evidence="4 5">
    <name type="scientific">Achromobacter animicus</name>
    <dbReference type="NCBI Taxonomy" id="1389935"/>
    <lineage>
        <taxon>Bacteria</taxon>
        <taxon>Pseudomonadati</taxon>
        <taxon>Pseudomonadota</taxon>
        <taxon>Betaproteobacteria</taxon>
        <taxon>Burkholderiales</taxon>
        <taxon>Alcaligenaceae</taxon>
        <taxon>Achromobacter</taxon>
    </lineage>
</organism>
<evidence type="ECO:0000259" key="3">
    <source>
        <dbReference type="Pfam" id="PF03629"/>
    </source>
</evidence>
<name>A0A6S6ZI24_9BURK</name>
<dbReference type="RefSeq" id="WP_175122334.1">
    <property type="nucleotide sequence ID" value="NZ_CADIJM010000002.1"/>
</dbReference>
<keyword evidence="5" id="KW-1185">Reference proteome</keyword>
<reference evidence="4 5" key="1">
    <citation type="submission" date="2020-04" db="EMBL/GenBank/DDBJ databases">
        <authorList>
            <person name="De Canck E."/>
        </authorList>
    </citation>
    <scope>NUCLEOTIDE SEQUENCE [LARGE SCALE GENOMIC DNA]</scope>
    <source>
        <strain evidence="4 5">LMG 26690</strain>
    </source>
</reference>